<gene>
    <name evidence="2" type="ORF">GCM10022233_01760</name>
</gene>
<evidence type="ECO:0000313" key="3">
    <source>
        <dbReference type="Proteomes" id="UP001499984"/>
    </source>
</evidence>
<comment type="caution">
    <text evidence="2">The sequence shown here is derived from an EMBL/GenBank/DDBJ whole genome shotgun (WGS) entry which is preliminary data.</text>
</comment>
<protein>
    <submittedName>
        <fullName evidence="2">Uncharacterized protein</fullName>
    </submittedName>
</protein>
<feature type="compositionally biased region" description="Pro residues" evidence="1">
    <location>
        <begin position="95"/>
        <end position="109"/>
    </location>
</feature>
<reference evidence="3" key="1">
    <citation type="journal article" date="2019" name="Int. J. Syst. Evol. Microbiol.">
        <title>The Global Catalogue of Microorganisms (GCM) 10K type strain sequencing project: providing services to taxonomists for standard genome sequencing and annotation.</title>
        <authorList>
            <consortium name="The Broad Institute Genomics Platform"/>
            <consortium name="The Broad Institute Genome Sequencing Center for Infectious Disease"/>
            <person name="Wu L."/>
            <person name="Ma J."/>
        </authorList>
    </citation>
    <scope>NUCLEOTIDE SEQUENCE [LARGE SCALE GENOMIC DNA]</scope>
    <source>
        <strain evidence="3">JCM 16925</strain>
    </source>
</reference>
<sequence>MRTRPHHPEPPPTRRGPHPFDAGQRYAARPAFEDEALSGPKRGSGGGSPQKRSGVEGAEPLEDGTGRGGGGEKKRQTCRAAGLHDPHDHTSAAPPTYPPPKASAPKGPQ</sequence>
<evidence type="ECO:0000313" key="2">
    <source>
        <dbReference type="EMBL" id="GAA4037301.1"/>
    </source>
</evidence>
<evidence type="ECO:0000256" key="1">
    <source>
        <dbReference type="SAM" id="MobiDB-lite"/>
    </source>
</evidence>
<dbReference type="Proteomes" id="UP001499984">
    <property type="component" value="Unassembled WGS sequence"/>
</dbReference>
<organism evidence="2 3">
    <name type="scientific">Streptomyces shaanxiensis</name>
    <dbReference type="NCBI Taxonomy" id="653357"/>
    <lineage>
        <taxon>Bacteria</taxon>
        <taxon>Bacillati</taxon>
        <taxon>Actinomycetota</taxon>
        <taxon>Actinomycetes</taxon>
        <taxon>Kitasatosporales</taxon>
        <taxon>Streptomycetaceae</taxon>
        <taxon>Streptomyces</taxon>
    </lineage>
</organism>
<accession>A0ABP7U7G7</accession>
<keyword evidence="3" id="KW-1185">Reference proteome</keyword>
<feature type="region of interest" description="Disordered" evidence="1">
    <location>
        <begin position="1"/>
        <end position="109"/>
    </location>
</feature>
<proteinExistence type="predicted"/>
<name>A0ABP7U7G7_9ACTN</name>
<dbReference type="EMBL" id="BAAAZY010000001">
    <property type="protein sequence ID" value="GAA4037301.1"/>
    <property type="molecule type" value="Genomic_DNA"/>
</dbReference>